<feature type="transmembrane region" description="Helical" evidence="6">
    <location>
        <begin position="110"/>
        <end position="127"/>
    </location>
</feature>
<accession>A0A6J7DGL2</accession>
<dbReference type="AlphaFoldDB" id="A0A6J7DGL2"/>
<dbReference type="PANTHER" id="PTHR47089:SF1">
    <property type="entry name" value="GUANOSINE ABC TRANSPORTER PERMEASE PROTEIN NUPP"/>
    <property type="match status" value="1"/>
</dbReference>
<keyword evidence="5 6" id="KW-0472">Membrane</keyword>
<dbReference type="EMBL" id="CAFBLP010000011">
    <property type="protein sequence ID" value="CAB4868025.1"/>
    <property type="molecule type" value="Genomic_DNA"/>
</dbReference>
<dbReference type="GO" id="GO:0005886">
    <property type="term" value="C:plasma membrane"/>
    <property type="evidence" value="ECO:0007669"/>
    <property type="project" value="UniProtKB-SubCell"/>
</dbReference>
<evidence type="ECO:0000256" key="4">
    <source>
        <dbReference type="ARBA" id="ARBA00022989"/>
    </source>
</evidence>
<evidence type="ECO:0000256" key="5">
    <source>
        <dbReference type="ARBA" id="ARBA00023136"/>
    </source>
</evidence>
<feature type="transmembrane region" description="Helical" evidence="6">
    <location>
        <begin position="133"/>
        <end position="154"/>
    </location>
</feature>
<reference evidence="7" key="1">
    <citation type="submission" date="2020-05" db="EMBL/GenBank/DDBJ databases">
        <authorList>
            <person name="Chiriac C."/>
            <person name="Salcher M."/>
            <person name="Ghai R."/>
            <person name="Kavagutti S V."/>
        </authorList>
    </citation>
    <scope>NUCLEOTIDE SEQUENCE</scope>
</reference>
<evidence type="ECO:0000256" key="1">
    <source>
        <dbReference type="ARBA" id="ARBA00004651"/>
    </source>
</evidence>
<feature type="transmembrane region" description="Helical" evidence="6">
    <location>
        <begin position="339"/>
        <end position="359"/>
    </location>
</feature>
<feature type="transmembrane region" description="Helical" evidence="6">
    <location>
        <begin position="262"/>
        <end position="282"/>
    </location>
</feature>
<evidence type="ECO:0000313" key="7">
    <source>
        <dbReference type="EMBL" id="CAB4868025.1"/>
    </source>
</evidence>
<dbReference type="GO" id="GO:0022857">
    <property type="term" value="F:transmembrane transporter activity"/>
    <property type="evidence" value="ECO:0007669"/>
    <property type="project" value="InterPro"/>
</dbReference>
<name>A0A6J7DGL2_9ZZZZ</name>
<gene>
    <name evidence="7" type="ORF">UFOPK3376_00653</name>
</gene>
<dbReference type="InterPro" id="IPR001851">
    <property type="entry name" value="ABC_transp_permease"/>
</dbReference>
<proteinExistence type="predicted"/>
<sequence>MGDETRIPAADGVTRGLSKLMTPKLENSKNGLITTASSIAAVVLALVISGIMLKITGKDPINAYRKMIETGLEHDKLLEALQRATPLMLSAVAVAIGFKMNLFNIGVEGQYLFAALIASVVGAAVSLPAPLHVAFILLVAMAAGSVWAALAAVLKVKRGVNEVISTIMLNYVALSVIQWLFDTWFRDNSKSDLNVKTKVLPRSAWMPDIVTGRLSSMFIVAIAVVALYWVIVFKSRFGFRLRSSGMNSVAARTAGISSNRMIVSALVMSGAVAGLVAMPSVLGDIHAYGQGVPDGLGFAGIAVALLGRNHPLGIMAAAALYGFLESTAGALQIQHVPNSIIDVIKAIIVLTVVIVNEAVTRSMNRRTASRTSSALQVAKPIGATA</sequence>
<keyword evidence="2" id="KW-1003">Cell membrane</keyword>
<dbReference type="CDD" id="cd06580">
    <property type="entry name" value="TM_PBP1_transp_TpRbsC_like"/>
    <property type="match status" value="1"/>
</dbReference>
<evidence type="ECO:0000256" key="6">
    <source>
        <dbReference type="SAM" id="Phobius"/>
    </source>
</evidence>
<feature type="transmembrane region" description="Helical" evidence="6">
    <location>
        <begin position="214"/>
        <end position="233"/>
    </location>
</feature>
<organism evidence="7">
    <name type="scientific">freshwater metagenome</name>
    <dbReference type="NCBI Taxonomy" id="449393"/>
    <lineage>
        <taxon>unclassified sequences</taxon>
        <taxon>metagenomes</taxon>
        <taxon>ecological metagenomes</taxon>
    </lineage>
</organism>
<feature type="transmembrane region" description="Helical" evidence="6">
    <location>
        <begin position="163"/>
        <end position="181"/>
    </location>
</feature>
<keyword evidence="3 6" id="KW-0812">Transmembrane</keyword>
<dbReference type="Pfam" id="PF02653">
    <property type="entry name" value="BPD_transp_2"/>
    <property type="match status" value="1"/>
</dbReference>
<protein>
    <submittedName>
        <fullName evidence="7">Unannotated protein</fullName>
    </submittedName>
</protein>
<keyword evidence="4 6" id="KW-1133">Transmembrane helix</keyword>
<evidence type="ECO:0000256" key="3">
    <source>
        <dbReference type="ARBA" id="ARBA00022692"/>
    </source>
</evidence>
<evidence type="ECO:0000256" key="2">
    <source>
        <dbReference type="ARBA" id="ARBA00022475"/>
    </source>
</evidence>
<dbReference type="PANTHER" id="PTHR47089">
    <property type="entry name" value="ABC TRANSPORTER, PERMEASE PROTEIN"/>
    <property type="match status" value="1"/>
</dbReference>
<feature type="transmembrane region" description="Helical" evidence="6">
    <location>
        <begin position="31"/>
        <end position="53"/>
    </location>
</feature>
<comment type="subcellular location">
    <subcellularLocation>
        <location evidence="1">Cell membrane</location>
        <topology evidence="1">Multi-pass membrane protein</topology>
    </subcellularLocation>
</comment>